<evidence type="ECO:0000313" key="2">
    <source>
        <dbReference type="EMBL" id="KAJ7363893.1"/>
    </source>
</evidence>
<keyword evidence="3" id="KW-1185">Reference proteome</keyword>
<feature type="compositionally biased region" description="Basic and acidic residues" evidence="1">
    <location>
        <begin position="595"/>
        <end position="610"/>
    </location>
</feature>
<dbReference type="AlphaFoldDB" id="A0AAD7F1S5"/>
<gene>
    <name evidence="2" type="ORF">DFH08DRAFT_798355</name>
</gene>
<sequence length="709" mass="76529">MPEMKGHYTDYPDHIANGASSGPRSNAGGWRRLKEGSWGRTDSGGVAQAGRDHDAASVRPRHFRGSVAVGRATLAWRQQPHTASLAQHANCISTARTQLAALCAVLVPAHGVLGNDCALLDKSRAADDAYAKNERLSISASFSAPSSSLPMSRILFLRDIPETGGRGPCSERFLTSLALLYGGQWVVPVLQKLERPAPIHLTRSPAAARDSCALTSGCPLQLQLVLHTHARARTTRRRPSMAFIIDSRRPTPPTARGSLRPWTVADALPSPSLLLCFARVQASRAGLNFSLLVYLIVEGRNITGFGGSTPISGYARPLPSLYSSYSRLSATKAALFGFLFPGRLGFLVKQWVQSETILGLATKPGSQSSTISGAKLPQRLAVGWGPTWHVQSCRRHVHEYPERDPVHLARSSGLCGEHPSEGAVALLVEASALRLTRALSRHVLAALTDASPGTRMQCVLKPSSPSMCTDACPRLEGLLLPWQGISAAGWLAEGSPTCLEQIVWRCSAPSTNLRTLCPTYNAYIGTTSRDTDERLGNASRCTKFMAARPYASMLPRTPRGNWNWRYDRCPYARRMRLPWPPKITARPPTGSTLRAEPRSSRRRGHKDDTVHGPVQGDENSDGAGGVLDNLSTFQRGLRRSDGAQPGSDLASCSRLLPHCQPLSPHSYTECPSVTGHPGAGGRSCHCMIDTGFQASEIVEASEAMDVHPV</sequence>
<proteinExistence type="predicted"/>
<organism evidence="2 3">
    <name type="scientific">Mycena albidolilacea</name>
    <dbReference type="NCBI Taxonomy" id="1033008"/>
    <lineage>
        <taxon>Eukaryota</taxon>
        <taxon>Fungi</taxon>
        <taxon>Dikarya</taxon>
        <taxon>Basidiomycota</taxon>
        <taxon>Agaricomycotina</taxon>
        <taxon>Agaricomycetes</taxon>
        <taxon>Agaricomycetidae</taxon>
        <taxon>Agaricales</taxon>
        <taxon>Marasmiineae</taxon>
        <taxon>Mycenaceae</taxon>
        <taxon>Mycena</taxon>
    </lineage>
</organism>
<feature type="compositionally biased region" description="Basic and acidic residues" evidence="1">
    <location>
        <begin position="1"/>
        <end position="13"/>
    </location>
</feature>
<dbReference type="EMBL" id="JARIHO010000003">
    <property type="protein sequence ID" value="KAJ7363893.1"/>
    <property type="molecule type" value="Genomic_DNA"/>
</dbReference>
<feature type="region of interest" description="Disordered" evidence="1">
    <location>
        <begin position="1"/>
        <end position="58"/>
    </location>
</feature>
<dbReference type="Proteomes" id="UP001218218">
    <property type="component" value="Unassembled WGS sequence"/>
</dbReference>
<evidence type="ECO:0000313" key="3">
    <source>
        <dbReference type="Proteomes" id="UP001218218"/>
    </source>
</evidence>
<feature type="region of interest" description="Disordered" evidence="1">
    <location>
        <begin position="580"/>
        <end position="628"/>
    </location>
</feature>
<reference evidence="2" key="1">
    <citation type="submission" date="2023-03" db="EMBL/GenBank/DDBJ databases">
        <title>Massive genome expansion in bonnet fungi (Mycena s.s.) driven by repeated elements and novel gene families across ecological guilds.</title>
        <authorList>
            <consortium name="Lawrence Berkeley National Laboratory"/>
            <person name="Harder C.B."/>
            <person name="Miyauchi S."/>
            <person name="Viragh M."/>
            <person name="Kuo A."/>
            <person name="Thoen E."/>
            <person name="Andreopoulos B."/>
            <person name="Lu D."/>
            <person name="Skrede I."/>
            <person name="Drula E."/>
            <person name="Henrissat B."/>
            <person name="Morin E."/>
            <person name="Kohler A."/>
            <person name="Barry K."/>
            <person name="LaButti K."/>
            <person name="Morin E."/>
            <person name="Salamov A."/>
            <person name="Lipzen A."/>
            <person name="Mereny Z."/>
            <person name="Hegedus B."/>
            <person name="Baldrian P."/>
            <person name="Stursova M."/>
            <person name="Weitz H."/>
            <person name="Taylor A."/>
            <person name="Grigoriev I.V."/>
            <person name="Nagy L.G."/>
            <person name="Martin F."/>
            <person name="Kauserud H."/>
        </authorList>
    </citation>
    <scope>NUCLEOTIDE SEQUENCE</scope>
    <source>
        <strain evidence="2">CBHHK002</strain>
    </source>
</reference>
<protein>
    <submittedName>
        <fullName evidence="2">Uncharacterized protein</fullName>
    </submittedName>
</protein>
<accession>A0AAD7F1S5</accession>
<comment type="caution">
    <text evidence="2">The sequence shown here is derived from an EMBL/GenBank/DDBJ whole genome shotgun (WGS) entry which is preliminary data.</text>
</comment>
<evidence type="ECO:0000256" key="1">
    <source>
        <dbReference type="SAM" id="MobiDB-lite"/>
    </source>
</evidence>
<name>A0AAD7F1S5_9AGAR</name>